<sequence>MYSFELKFRAQILYPISNNPERFQSRLFGIAGFFK</sequence>
<evidence type="ECO:0000313" key="1">
    <source>
        <dbReference type="EMBL" id="ERM84617.1"/>
    </source>
</evidence>
<name>U5C8S6_9BACT</name>
<accession>U5C8S6</accession>
<comment type="caution">
    <text evidence="1">The sequence shown here is derived from an EMBL/GenBank/DDBJ whole genome shotgun (WGS) entry which is preliminary data.</text>
</comment>
<organism evidence="1 2">
    <name type="scientific">Rhodonellum psychrophilum GCM71 = DSM 17998</name>
    <dbReference type="NCBI Taxonomy" id="1123057"/>
    <lineage>
        <taxon>Bacteria</taxon>
        <taxon>Pseudomonadati</taxon>
        <taxon>Bacteroidota</taxon>
        <taxon>Cytophagia</taxon>
        <taxon>Cytophagales</taxon>
        <taxon>Cytophagaceae</taxon>
        <taxon>Rhodonellum</taxon>
    </lineage>
</organism>
<evidence type="ECO:0000313" key="2">
    <source>
        <dbReference type="Proteomes" id="UP000016843"/>
    </source>
</evidence>
<dbReference type="EMBL" id="AWXR01000003">
    <property type="protein sequence ID" value="ERM84617.1"/>
    <property type="molecule type" value="Genomic_DNA"/>
</dbReference>
<proteinExistence type="predicted"/>
<gene>
    <name evidence="1" type="ORF">P872_24680</name>
</gene>
<dbReference type="Proteomes" id="UP000016843">
    <property type="component" value="Unassembled WGS sequence"/>
</dbReference>
<protein>
    <submittedName>
        <fullName evidence="1">Uncharacterized protein</fullName>
    </submittedName>
</protein>
<dbReference type="AlphaFoldDB" id="U5C8S6"/>
<reference evidence="1 2" key="1">
    <citation type="journal article" date="2013" name="Genome Announc.">
        <title>Draft Genome Sequence of the Psychrophilic and Alkaliphilic Rhodonellum psychrophilum Strain GCM71T.</title>
        <authorList>
            <person name="Hauptmann A.L."/>
            <person name="Glaring M.A."/>
            <person name="Hallin P.F."/>
            <person name="Prieme A."/>
            <person name="Stougaard P."/>
        </authorList>
    </citation>
    <scope>NUCLEOTIDE SEQUENCE [LARGE SCALE GENOMIC DNA]</scope>
    <source>
        <strain evidence="1 2">GCM71</strain>
    </source>
</reference>
<keyword evidence="2" id="KW-1185">Reference proteome</keyword>